<dbReference type="RefSeq" id="WP_156610980.1">
    <property type="nucleotide sequence ID" value="NZ_WPCU01000009.1"/>
</dbReference>
<proteinExistence type="predicted"/>
<feature type="transmembrane region" description="Helical" evidence="1">
    <location>
        <begin position="110"/>
        <end position="132"/>
    </location>
</feature>
<feature type="transmembrane region" description="Helical" evidence="1">
    <location>
        <begin position="43"/>
        <end position="64"/>
    </location>
</feature>
<keyword evidence="1" id="KW-1133">Transmembrane helix</keyword>
<reference evidence="2 3" key="1">
    <citation type="submission" date="2019-12" db="EMBL/GenBank/DDBJ databases">
        <title>Auraticoccus cholistani sp. nov., an actinomycete isolated from soil of Cholistan desert.</title>
        <authorList>
            <person name="Cheema M.T."/>
        </authorList>
    </citation>
    <scope>NUCLEOTIDE SEQUENCE [LARGE SCALE GENOMIC DNA]</scope>
    <source>
        <strain evidence="2 3">F435</strain>
    </source>
</reference>
<evidence type="ECO:0000256" key="1">
    <source>
        <dbReference type="SAM" id="Phobius"/>
    </source>
</evidence>
<name>A0A6A9UYJ6_9ACTN</name>
<comment type="caution">
    <text evidence="2">The sequence shown here is derived from an EMBL/GenBank/DDBJ whole genome shotgun (WGS) entry which is preliminary data.</text>
</comment>
<dbReference type="Proteomes" id="UP000435304">
    <property type="component" value="Unassembled WGS sequence"/>
</dbReference>
<keyword evidence="1" id="KW-0812">Transmembrane</keyword>
<keyword evidence="1" id="KW-0472">Membrane</keyword>
<accession>A0A6A9UYJ6</accession>
<dbReference type="InterPro" id="IPR021257">
    <property type="entry name" value="DUF2809"/>
</dbReference>
<protein>
    <submittedName>
        <fullName evidence="2">DUF2809 domain-containing protein</fullName>
    </submittedName>
</protein>
<organism evidence="2 3">
    <name type="scientific">Auraticoccus cholistanensis</name>
    <dbReference type="NCBI Taxonomy" id="2656650"/>
    <lineage>
        <taxon>Bacteria</taxon>
        <taxon>Bacillati</taxon>
        <taxon>Actinomycetota</taxon>
        <taxon>Actinomycetes</taxon>
        <taxon>Propionibacteriales</taxon>
        <taxon>Propionibacteriaceae</taxon>
        <taxon>Auraticoccus</taxon>
    </lineage>
</organism>
<dbReference type="AlphaFoldDB" id="A0A6A9UYJ6"/>
<keyword evidence="3" id="KW-1185">Reference proteome</keyword>
<dbReference type="Pfam" id="PF10990">
    <property type="entry name" value="DUF2809"/>
    <property type="match status" value="1"/>
</dbReference>
<sequence length="157" mass="15645">MTTAPARDAPARRRPPRPVLLGSLLAVVAAGAALQLVRDGSGLVDLAGGVLYACAWVLLVALLVPAARPATCAVAAATVGVLLELLQLTGVPARLSEQVPALRLLLGSTFSGWDLLWCLLGSVLGGLLLALLPRPAGAVAAVRDGGTSGPGSGPGPH</sequence>
<dbReference type="EMBL" id="WPCU01000009">
    <property type="protein sequence ID" value="MVA76995.1"/>
    <property type="molecule type" value="Genomic_DNA"/>
</dbReference>
<gene>
    <name evidence="2" type="ORF">GC722_13315</name>
</gene>
<feature type="transmembrane region" description="Helical" evidence="1">
    <location>
        <begin position="71"/>
        <end position="90"/>
    </location>
</feature>
<feature type="transmembrane region" description="Helical" evidence="1">
    <location>
        <begin position="19"/>
        <end position="37"/>
    </location>
</feature>
<evidence type="ECO:0000313" key="2">
    <source>
        <dbReference type="EMBL" id="MVA76995.1"/>
    </source>
</evidence>
<evidence type="ECO:0000313" key="3">
    <source>
        <dbReference type="Proteomes" id="UP000435304"/>
    </source>
</evidence>